<keyword evidence="3" id="KW-1185">Reference proteome</keyword>
<reference evidence="3" key="1">
    <citation type="journal article" date="2023" name="Commun. Biol.">
        <title>Genome analysis of Parmales, the sister group of diatoms, reveals the evolutionary specialization of diatoms from phago-mixotrophs to photoautotrophs.</title>
        <authorList>
            <person name="Ban H."/>
            <person name="Sato S."/>
            <person name="Yoshikawa S."/>
            <person name="Yamada K."/>
            <person name="Nakamura Y."/>
            <person name="Ichinomiya M."/>
            <person name="Sato N."/>
            <person name="Blanc-Mathieu R."/>
            <person name="Endo H."/>
            <person name="Kuwata A."/>
            <person name="Ogata H."/>
        </authorList>
    </citation>
    <scope>NUCLEOTIDE SEQUENCE [LARGE SCALE GENOMIC DNA]</scope>
</reference>
<dbReference type="Gene3D" id="3.30.420.10">
    <property type="entry name" value="Ribonuclease H-like superfamily/Ribonuclease H"/>
    <property type="match status" value="1"/>
</dbReference>
<evidence type="ECO:0008006" key="4">
    <source>
        <dbReference type="Google" id="ProtNLM"/>
    </source>
</evidence>
<dbReference type="PANTHER" id="PTHR33939:SF1">
    <property type="entry name" value="DUF4371 DOMAIN-CONTAINING PROTEIN"/>
    <property type="match status" value="1"/>
</dbReference>
<dbReference type="GO" id="GO:0003676">
    <property type="term" value="F:nucleic acid binding"/>
    <property type="evidence" value="ECO:0007669"/>
    <property type="project" value="InterPro"/>
</dbReference>
<dbReference type="OrthoDB" id="78715at2759"/>
<dbReference type="Proteomes" id="UP001165065">
    <property type="component" value="Unassembled WGS sequence"/>
</dbReference>
<evidence type="ECO:0000313" key="2">
    <source>
        <dbReference type="EMBL" id="GMI44777.1"/>
    </source>
</evidence>
<feature type="region of interest" description="Disordered" evidence="1">
    <location>
        <begin position="572"/>
        <end position="598"/>
    </location>
</feature>
<name>A0A9W7GIT2_9STRA</name>
<dbReference type="InterPro" id="IPR036397">
    <property type="entry name" value="RNaseH_sf"/>
</dbReference>
<dbReference type="AlphaFoldDB" id="A0A9W7GIT2"/>
<dbReference type="EMBL" id="BRYA01001492">
    <property type="protein sequence ID" value="GMI44777.1"/>
    <property type="molecule type" value="Genomic_DNA"/>
</dbReference>
<dbReference type="PANTHER" id="PTHR33939">
    <property type="entry name" value="PROTEIN CBG22215"/>
    <property type="match status" value="1"/>
</dbReference>
<organism evidence="2 3">
    <name type="scientific">Triparma columacea</name>
    <dbReference type="NCBI Taxonomy" id="722753"/>
    <lineage>
        <taxon>Eukaryota</taxon>
        <taxon>Sar</taxon>
        <taxon>Stramenopiles</taxon>
        <taxon>Ochrophyta</taxon>
        <taxon>Bolidophyceae</taxon>
        <taxon>Parmales</taxon>
        <taxon>Triparmaceae</taxon>
        <taxon>Triparma</taxon>
    </lineage>
</organism>
<evidence type="ECO:0000256" key="1">
    <source>
        <dbReference type="SAM" id="MobiDB-lite"/>
    </source>
</evidence>
<protein>
    <recommendedName>
        <fullName evidence="4">Tc1-like transposase DDE domain-containing protein</fullName>
    </recommendedName>
</protein>
<evidence type="ECO:0000313" key="3">
    <source>
        <dbReference type="Proteomes" id="UP001165065"/>
    </source>
</evidence>
<sequence>MLVKEKRDDMVNKMSTIRKVLSFKRKKLTKERVAHFVHAFDYFLNEKEDVTAVEASKKVGKCLSAKHQNVKRIMSSLEGGAAGSGGKEIDEVMDKILDSDGRKANKRRSLIDPRYFERIESRIGDLVKNDEYITREKVATICEEVTEEDAPEGATGVKVSERTAGRLLNTLGYHFGALRNRYTMTPSKIERVEDFLKDFNQAIVDQAAGKCIIVYMDETYCHKTQQRRHGWRGKANKGGVGSWNVGKTGIRKEKQVQCAKDVKGNKLGAKGGPRMIITHAFSKEGLVCLQNDDGDYIEFQDTIVPERELSQHAHSAGMVYEANKATGDYHDNMDSHVFMLWVKQRLLQTMIKKGNKRKIVLVLDNAPYHREHQVSCPNPLTSTKKDNIKTLQRLFSSGTRQGKEEIKSLTVTRHNEEHTFQFEAFGKFKRGKKRWKSGGPDVVELQVHTQRVVEKFAPEWLKTDLEAFMEEEGHQVIYTPPYLCSFQPIERLWAIVKGAVASEWREGRTLPEAFADLNTAFYGGIGAKTGIPYNAIKQDTCERMIKASIQQMDLVIEQFGVRCSGRVGEMEYDSDVEYEVDDDDDSGSDDESDDDAEN</sequence>
<gene>
    <name evidence="2" type="ORF">TrCOL_g6844</name>
</gene>
<accession>A0A9W7GIT2</accession>
<proteinExistence type="predicted"/>
<comment type="caution">
    <text evidence="2">The sequence shown here is derived from an EMBL/GenBank/DDBJ whole genome shotgun (WGS) entry which is preliminary data.</text>
</comment>